<protein>
    <submittedName>
        <fullName evidence="1">Lipoprotein</fullName>
    </submittedName>
</protein>
<proteinExistence type="predicted"/>
<dbReference type="EMBL" id="BK015858">
    <property type="protein sequence ID" value="DAD69991.1"/>
    <property type="molecule type" value="Genomic_DNA"/>
</dbReference>
<dbReference type="PROSITE" id="PS51257">
    <property type="entry name" value="PROKAR_LIPOPROTEIN"/>
    <property type="match status" value="1"/>
</dbReference>
<organism evidence="1">
    <name type="scientific">Caudovirales sp. ctFWA4</name>
    <dbReference type="NCBI Taxonomy" id="2827628"/>
    <lineage>
        <taxon>Viruses</taxon>
        <taxon>Duplodnaviria</taxon>
        <taxon>Heunggongvirae</taxon>
        <taxon>Uroviricota</taxon>
        <taxon>Caudoviricetes</taxon>
    </lineage>
</organism>
<name>A0A8S5LJG2_9CAUD</name>
<keyword evidence="1" id="KW-0449">Lipoprotein</keyword>
<reference evidence="1" key="1">
    <citation type="journal article" date="2021" name="Proc. Natl. Acad. Sci. U.S.A.">
        <title>A Catalog of Tens of Thousands of Viruses from Human Metagenomes Reveals Hidden Associations with Chronic Diseases.</title>
        <authorList>
            <person name="Tisza M.J."/>
            <person name="Buck C.B."/>
        </authorList>
    </citation>
    <scope>NUCLEOTIDE SEQUENCE</scope>
    <source>
        <strain evidence="1">CtFWA4</strain>
    </source>
</reference>
<evidence type="ECO:0000313" key="1">
    <source>
        <dbReference type="EMBL" id="DAD69991.1"/>
    </source>
</evidence>
<sequence length="227" mass="25469">MSIKKMTSFLLALTIIIVFAGCSNKKNAYNLESGLNEAGNFYSNSDRGNTEFAKELPCAISYNGKSVFIKDATAYEVQTSNYAYTLYVIIDVDASDLDDAEFHWLREEDISANAYITNEKNEYDFESAYRLGSLDSKKTISFVFISSPFDKCRYSFAGGEVTISVSLKQEDSYEYKKDDGGTGKIHKENSGMYKIILPDELPSAETIPEPLYGYIVKWLAAKAEAYK</sequence>
<accession>A0A8S5LJG2</accession>